<evidence type="ECO:0000313" key="2">
    <source>
        <dbReference type="Proteomes" id="UP000183760"/>
    </source>
</evidence>
<sequence length="337" mass="37550">MTRRWRHGVLCLGLLAGTSMGCGDILGEEGEDDALFSVEGALVSAESLDDTRREKLRVALHWEHWPEATAECMKTITTLKDYNKCLRLSPSSAYSRQGVDVKVSGRFPNTFDLPVRKLPEPGLLNGDEGMKFGLAYVLAYVDGNGNRKLDPVSLTATSSPDEVIGHQEGYTHDALVYHYVVYREGTLHPFYNAMFPQCPEPPQGYSLVSYRYKEDPALPPGHTWFDGCDVNSGRVKMDLFIELDGRFRGYVCEHNTSALRTQVRAATAPPPASTSETYCRPFSAGTQELALYVNPHPERYCVSANTQVYTLRDPWDGAWDDRATPPAWWPCATSTTP</sequence>
<name>A0ABY1C839_MYXFU</name>
<reference evidence="1 2" key="1">
    <citation type="submission" date="2016-10" db="EMBL/GenBank/DDBJ databases">
        <authorList>
            <person name="Varghese N."/>
            <person name="Submissions S."/>
        </authorList>
    </citation>
    <scope>NUCLEOTIDE SEQUENCE [LARGE SCALE GENOMIC DNA]</scope>
    <source>
        <strain evidence="1 2">DSM 16525</strain>
    </source>
</reference>
<proteinExistence type="predicted"/>
<protein>
    <recommendedName>
        <fullName evidence="3">Lipoprotein</fullName>
    </recommendedName>
</protein>
<dbReference type="RefSeq" id="WP_074951976.1">
    <property type="nucleotide sequence ID" value="NZ_BJXR01000039.1"/>
</dbReference>
<evidence type="ECO:0000313" key="1">
    <source>
        <dbReference type="EMBL" id="SET78345.1"/>
    </source>
</evidence>
<dbReference type="PROSITE" id="PS51257">
    <property type="entry name" value="PROKAR_LIPOPROTEIN"/>
    <property type="match status" value="1"/>
</dbReference>
<dbReference type="EMBL" id="FOIB01000003">
    <property type="protein sequence ID" value="SET78345.1"/>
    <property type="molecule type" value="Genomic_DNA"/>
</dbReference>
<keyword evidence="2" id="KW-1185">Reference proteome</keyword>
<evidence type="ECO:0008006" key="3">
    <source>
        <dbReference type="Google" id="ProtNLM"/>
    </source>
</evidence>
<comment type="caution">
    <text evidence="1">The sequence shown here is derived from an EMBL/GenBank/DDBJ whole genome shotgun (WGS) entry which is preliminary data.</text>
</comment>
<dbReference type="Proteomes" id="UP000183760">
    <property type="component" value="Unassembled WGS sequence"/>
</dbReference>
<gene>
    <name evidence="1" type="ORF">SAMN05443572_103204</name>
</gene>
<accession>A0ABY1C839</accession>
<organism evidence="1 2">
    <name type="scientific">Myxococcus fulvus</name>
    <dbReference type="NCBI Taxonomy" id="33"/>
    <lineage>
        <taxon>Bacteria</taxon>
        <taxon>Pseudomonadati</taxon>
        <taxon>Myxococcota</taxon>
        <taxon>Myxococcia</taxon>
        <taxon>Myxococcales</taxon>
        <taxon>Cystobacterineae</taxon>
        <taxon>Myxococcaceae</taxon>
        <taxon>Myxococcus</taxon>
    </lineage>
</organism>